<evidence type="ECO:0000313" key="2">
    <source>
        <dbReference type="Proteomes" id="UP000016933"/>
    </source>
</evidence>
<dbReference type="EMBL" id="KB446544">
    <property type="protein sequence ID" value="EME39797.1"/>
    <property type="molecule type" value="Genomic_DNA"/>
</dbReference>
<dbReference type="AlphaFoldDB" id="N1PC80"/>
<evidence type="ECO:0000313" key="1">
    <source>
        <dbReference type="EMBL" id="EME39797.1"/>
    </source>
</evidence>
<organism evidence="1 2">
    <name type="scientific">Dothistroma septosporum (strain NZE10 / CBS 128990)</name>
    <name type="common">Red band needle blight fungus</name>
    <name type="synonym">Mycosphaerella pini</name>
    <dbReference type="NCBI Taxonomy" id="675120"/>
    <lineage>
        <taxon>Eukaryota</taxon>
        <taxon>Fungi</taxon>
        <taxon>Dikarya</taxon>
        <taxon>Ascomycota</taxon>
        <taxon>Pezizomycotina</taxon>
        <taxon>Dothideomycetes</taxon>
        <taxon>Dothideomycetidae</taxon>
        <taxon>Mycosphaerellales</taxon>
        <taxon>Mycosphaerellaceae</taxon>
        <taxon>Dothistroma</taxon>
    </lineage>
</organism>
<dbReference type="HOGENOM" id="CLU_2904162_0_0_1"/>
<gene>
    <name evidence="1" type="ORF">DOTSEDRAFT_74638</name>
</gene>
<keyword evidence="2" id="KW-1185">Reference proteome</keyword>
<dbReference type="Proteomes" id="UP000016933">
    <property type="component" value="Unassembled WGS sequence"/>
</dbReference>
<reference evidence="2" key="1">
    <citation type="journal article" date="2012" name="PLoS Genet.">
        <title>The genomes of the fungal plant pathogens Cladosporium fulvum and Dothistroma septosporum reveal adaptation to different hosts and lifestyles but also signatures of common ancestry.</title>
        <authorList>
            <person name="de Wit P.J.G.M."/>
            <person name="van der Burgt A."/>
            <person name="Oekmen B."/>
            <person name="Stergiopoulos I."/>
            <person name="Abd-Elsalam K.A."/>
            <person name="Aerts A.L."/>
            <person name="Bahkali A.H."/>
            <person name="Beenen H.G."/>
            <person name="Chettri P."/>
            <person name="Cox M.P."/>
            <person name="Datema E."/>
            <person name="de Vries R.P."/>
            <person name="Dhillon B."/>
            <person name="Ganley A.R."/>
            <person name="Griffiths S.A."/>
            <person name="Guo Y."/>
            <person name="Hamelin R.C."/>
            <person name="Henrissat B."/>
            <person name="Kabir M.S."/>
            <person name="Jashni M.K."/>
            <person name="Kema G."/>
            <person name="Klaubauf S."/>
            <person name="Lapidus A."/>
            <person name="Levasseur A."/>
            <person name="Lindquist E."/>
            <person name="Mehrabi R."/>
            <person name="Ohm R.A."/>
            <person name="Owen T.J."/>
            <person name="Salamov A."/>
            <person name="Schwelm A."/>
            <person name="Schijlen E."/>
            <person name="Sun H."/>
            <person name="van den Burg H.A."/>
            <person name="van Ham R.C.H.J."/>
            <person name="Zhang S."/>
            <person name="Goodwin S.B."/>
            <person name="Grigoriev I.V."/>
            <person name="Collemare J."/>
            <person name="Bradshaw R.E."/>
        </authorList>
    </citation>
    <scope>NUCLEOTIDE SEQUENCE [LARGE SCALE GENOMIC DNA]</scope>
    <source>
        <strain evidence="2">NZE10 / CBS 128990</strain>
    </source>
</reference>
<protein>
    <submittedName>
        <fullName evidence="1">Uncharacterized protein</fullName>
    </submittedName>
</protein>
<reference evidence="1 2" key="2">
    <citation type="journal article" date="2012" name="PLoS Pathog.">
        <title>Diverse lifestyles and strategies of plant pathogenesis encoded in the genomes of eighteen Dothideomycetes fungi.</title>
        <authorList>
            <person name="Ohm R.A."/>
            <person name="Feau N."/>
            <person name="Henrissat B."/>
            <person name="Schoch C.L."/>
            <person name="Horwitz B.A."/>
            <person name="Barry K.W."/>
            <person name="Condon B.J."/>
            <person name="Copeland A.C."/>
            <person name="Dhillon B."/>
            <person name="Glaser F."/>
            <person name="Hesse C.N."/>
            <person name="Kosti I."/>
            <person name="LaButti K."/>
            <person name="Lindquist E.A."/>
            <person name="Lucas S."/>
            <person name="Salamov A.A."/>
            <person name="Bradshaw R.E."/>
            <person name="Ciuffetti L."/>
            <person name="Hamelin R.C."/>
            <person name="Kema G.H.J."/>
            <person name="Lawrence C."/>
            <person name="Scott J.A."/>
            <person name="Spatafora J.W."/>
            <person name="Turgeon B.G."/>
            <person name="de Wit P.J.G.M."/>
            <person name="Zhong S."/>
            <person name="Goodwin S.B."/>
            <person name="Grigoriev I.V."/>
        </authorList>
    </citation>
    <scope>NUCLEOTIDE SEQUENCE [LARGE SCALE GENOMIC DNA]</scope>
    <source>
        <strain evidence="2">NZE10 / CBS 128990</strain>
    </source>
</reference>
<proteinExistence type="predicted"/>
<name>N1PC80_DOTSN</name>
<accession>N1PC80</accession>
<sequence>MGCRNALVSNLRVYVVRQRTFIQSFFDIFLLAECLFKDLRRSLRSAMSGEHLQLKNPMHQMR</sequence>